<keyword evidence="2" id="KW-1185">Reference proteome</keyword>
<sequence length="256" mass="28502">MGEFTGVLTSCSSEEGTTSIPLSHWIEINWNFYQVLPTTRGAQICRSQRVDAQTQACLLGDCCCASHVGDERYAERWTLNCALCTMVWPSQPFLRVVIVFAGPASAVQRLSAHVVRSSCSFCRCDTCVDVHGHSDTIILPLKSRRRRHGCVDINVLPVVVSLRMRCCRCTCIDNNMSVCLLVLLCCSRRTADTTLASTLACCPEHATGRYVCVHITVAFSPCHPAAHDAQLLFILLLRICRRWHTRIEAPFPFAIL</sequence>
<dbReference type="AlphaFoldDB" id="A0A0D2LX35"/>
<name>A0A0D2LX35_HYPSF</name>
<proteinExistence type="predicted"/>
<dbReference type="EMBL" id="KN817644">
    <property type="protein sequence ID" value="KJA15438.1"/>
    <property type="molecule type" value="Genomic_DNA"/>
</dbReference>
<protein>
    <submittedName>
        <fullName evidence="1">Uncharacterized protein</fullName>
    </submittedName>
</protein>
<evidence type="ECO:0000313" key="1">
    <source>
        <dbReference type="EMBL" id="KJA15438.1"/>
    </source>
</evidence>
<evidence type="ECO:0000313" key="2">
    <source>
        <dbReference type="Proteomes" id="UP000054270"/>
    </source>
</evidence>
<reference evidence="2" key="1">
    <citation type="submission" date="2014-04" db="EMBL/GenBank/DDBJ databases">
        <title>Evolutionary Origins and Diversification of the Mycorrhizal Mutualists.</title>
        <authorList>
            <consortium name="DOE Joint Genome Institute"/>
            <consortium name="Mycorrhizal Genomics Consortium"/>
            <person name="Kohler A."/>
            <person name="Kuo A."/>
            <person name="Nagy L.G."/>
            <person name="Floudas D."/>
            <person name="Copeland A."/>
            <person name="Barry K.W."/>
            <person name="Cichocki N."/>
            <person name="Veneault-Fourrey C."/>
            <person name="LaButti K."/>
            <person name="Lindquist E.A."/>
            <person name="Lipzen A."/>
            <person name="Lundell T."/>
            <person name="Morin E."/>
            <person name="Murat C."/>
            <person name="Riley R."/>
            <person name="Ohm R."/>
            <person name="Sun H."/>
            <person name="Tunlid A."/>
            <person name="Henrissat B."/>
            <person name="Grigoriev I.V."/>
            <person name="Hibbett D.S."/>
            <person name="Martin F."/>
        </authorList>
    </citation>
    <scope>NUCLEOTIDE SEQUENCE [LARGE SCALE GENOMIC DNA]</scope>
    <source>
        <strain evidence="2">FD-334 SS-4</strain>
    </source>
</reference>
<accession>A0A0D2LX35</accession>
<organism evidence="1 2">
    <name type="scientific">Hypholoma sublateritium (strain FD-334 SS-4)</name>
    <dbReference type="NCBI Taxonomy" id="945553"/>
    <lineage>
        <taxon>Eukaryota</taxon>
        <taxon>Fungi</taxon>
        <taxon>Dikarya</taxon>
        <taxon>Basidiomycota</taxon>
        <taxon>Agaricomycotina</taxon>
        <taxon>Agaricomycetes</taxon>
        <taxon>Agaricomycetidae</taxon>
        <taxon>Agaricales</taxon>
        <taxon>Agaricineae</taxon>
        <taxon>Strophariaceae</taxon>
        <taxon>Hypholoma</taxon>
    </lineage>
</organism>
<gene>
    <name evidence="1" type="ORF">HYPSUDRAFT_48364</name>
</gene>
<dbReference type="Proteomes" id="UP000054270">
    <property type="component" value="Unassembled WGS sequence"/>
</dbReference>